<protein>
    <submittedName>
        <fullName evidence="3">Glycosyltransferase family 4 protein</fullName>
    </submittedName>
</protein>
<proteinExistence type="predicted"/>
<organism evidence="3 4">
    <name type="scientific">Chitinilyticum piscinae</name>
    <dbReference type="NCBI Taxonomy" id="2866724"/>
    <lineage>
        <taxon>Bacteria</taxon>
        <taxon>Pseudomonadati</taxon>
        <taxon>Pseudomonadota</taxon>
        <taxon>Betaproteobacteria</taxon>
        <taxon>Neisseriales</taxon>
        <taxon>Chitinibacteraceae</taxon>
        <taxon>Chitinilyticum</taxon>
    </lineage>
</organism>
<gene>
    <name evidence="3" type="ORF">INR99_15050</name>
</gene>
<evidence type="ECO:0000313" key="4">
    <source>
        <dbReference type="Proteomes" id="UP000604481"/>
    </source>
</evidence>
<dbReference type="Proteomes" id="UP000604481">
    <property type="component" value="Unassembled WGS sequence"/>
</dbReference>
<dbReference type="RefSeq" id="WP_194117200.1">
    <property type="nucleotide sequence ID" value="NZ_JADFUA010000011.1"/>
</dbReference>
<dbReference type="PANTHER" id="PTHR45947">
    <property type="entry name" value="SULFOQUINOVOSYL TRANSFERASE SQD2"/>
    <property type="match status" value="1"/>
</dbReference>
<keyword evidence="4" id="KW-1185">Reference proteome</keyword>
<reference evidence="3 4" key="1">
    <citation type="submission" date="2020-10" db="EMBL/GenBank/DDBJ databases">
        <title>The genome sequence of Chitinilyticum litopenaei 4Y14.</title>
        <authorList>
            <person name="Liu Y."/>
        </authorList>
    </citation>
    <scope>NUCLEOTIDE SEQUENCE [LARGE SCALE GENOMIC DNA]</scope>
    <source>
        <strain evidence="3 4">4Y14</strain>
    </source>
</reference>
<dbReference type="InterPro" id="IPR050194">
    <property type="entry name" value="Glycosyltransferase_grp1"/>
</dbReference>
<dbReference type="Pfam" id="PF00534">
    <property type="entry name" value="Glycos_transf_1"/>
    <property type="match status" value="1"/>
</dbReference>
<accession>A0A8J7K2Z0</accession>
<evidence type="ECO:0000313" key="3">
    <source>
        <dbReference type="EMBL" id="MBE9610657.1"/>
    </source>
</evidence>
<dbReference type="SUPFAM" id="SSF53756">
    <property type="entry name" value="UDP-Glycosyltransferase/glycogen phosphorylase"/>
    <property type="match status" value="1"/>
</dbReference>
<comment type="caution">
    <text evidence="3">The sequence shown here is derived from an EMBL/GenBank/DDBJ whole genome shotgun (WGS) entry which is preliminary data.</text>
</comment>
<feature type="domain" description="Glycosyl transferase family 1" evidence="1">
    <location>
        <begin position="225"/>
        <end position="339"/>
    </location>
</feature>
<dbReference type="Pfam" id="PF13579">
    <property type="entry name" value="Glyco_trans_4_4"/>
    <property type="match status" value="1"/>
</dbReference>
<dbReference type="EMBL" id="JADFUA010000011">
    <property type="protein sequence ID" value="MBE9610657.1"/>
    <property type="molecule type" value="Genomic_DNA"/>
</dbReference>
<dbReference type="GO" id="GO:0016757">
    <property type="term" value="F:glycosyltransferase activity"/>
    <property type="evidence" value="ECO:0007669"/>
    <property type="project" value="InterPro"/>
</dbReference>
<sequence>MSVVSVAGAPKARPVVLLTSYTYLPAYGGVENSLRHLALEYVRAGYQPVLLVGDPPAFDTLPRHEVVDGVEIWRFRCRRWAVLKLLNPLAMMVDLVGLLRRLRREKSPLFCVSRNQFVATFSAVLLSCPVIYVAPGFALEQQRPQNTVGHGCLRALLQRVKRRIHHCFDYAALRLAQQVVVFSKNMQAQARRVWAGVADKCVLSKPGVDTDRFAPAASAAAKLALRGELGLPKQARLILGVGRFVGAKGFDLLIDAVASLPEGYSLVLVGDGPNRDALEALAVQAGVRERVHFAGKVATPELYYRAADIFVMSSLYEPLGQTVLEAIASALPVVSFRAGLTVTNATEELLADVAVYARDVSAAGLAAAIAAVQLESDEAGLTRRSLAEARYTWRALMQTLNALGAPDKADT</sequence>
<dbReference type="InterPro" id="IPR028098">
    <property type="entry name" value="Glyco_trans_4-like_N"/>
</dbReference>
<dbReference type="CDD" id="cd03801">
    <property type="entry name" value="GT4_PimA-like"/>
    <property type="match status" value="1"/>
</dbReference>
<evidence type="ECO:0000259" key="1">
    <source>
        <dbReference type="Pfam" id="PF00534"/>
    </source>
</evidence>
<name>A0A8J7K2Z0_9NEIS</name>
<dbReference type="AlphaFoldDB" id="A0A8J7K2Z0"/>
<feature type="domain" description="Glycosyltransferase subfamily 4-like N-terminal" evidence="2">
    <location>
        <begin position="28"/>
        <end position="202"/>
    </location>
</feature>
<dbReference type="Gene3D" id="3.40.50.2000">
    <property type="entry name" value="Glycogen Phosphorylase B"/>
    <property type="match status" value="2"/>
</dbReference>
<dbReference type="InterPro" id="IPR001296">
    <property type="entry name" value="Glyco_trans_1"/>
</dbReference>
<dbReference type="PANTHER" id="PTHR45947:SF3">
    <property type="entry name" value="SULFOQUINOVOSYL TRANSFERASE SQD2"/>
    <property type="match status" value="1"/>
</dbReference>
<evidence type="ECO:0000259" key="2">
    <source>
        <dbReference type="Pfam" id="PF13579"/>
    </source>
</evidence>